<dbReference type="GO" id="GO:0003887">
    <property type="term" value="F:DNA-directed DNA polymerase activity"/>
    <property type="evidence" value="ECO:0007669"/>
    <property type="project" value="UniProtKB-EC"/>
</dbReference>
<proteinExistence type="predicted"/>
<dbReference type="SMART" id="SM00479">
    <property type="entry name" value="EXOIII"/>
    <property type="match status" value="1"/>
</dbReference>
<dbReference type="GO" id="GO:0008408">
    <property type="term" value="F:3'-5' exonuclease activity"/>
    <property type="evidence" value="ECO:0007669"/>
    <property type="project" value="TreeGrafter"/>
</dbReference>
<feature type="domain" description="Exonuclease" evidence="1">
    <location>
        <begin position="9"/>
        <end position="173"/>
    </location>
</feature>
<dbReference type="SUPFAM" id="SSF53098">
    <property type="entry name" value="Ribonuclease H-like"/>
    <property type="match status" value="1"/>
</dbReference>
<dbReference type="CDD" id="cd06130">
    <property type="entry name" value="DNA_pol_III_epsilon_like"/>
    <property type="match status" value="1"/>
</dbReference>
<dbReference type="PANTHER" id="PTHR30231:SF42">
    <property type="entry name" value="EXONUCLEASE"/>
    <property type="match status" value="1"/>
</dbReference>
<evidence type="ECO:0000313" key="2">
    <source>
        <dbReference type="EMBL" id="ACL95056.1"/>
    </source>
</evidence>
<keyword evidence="2" id="KW-0808">Transferase</keyword>
<dbReference type="GO" id="GO:0003676">
    <property type="term" value="F:nucleic acid binding"/>
    <property type="evidence" value="ECO:0007669"/>
    <property type="project" value="InterPro"/>
</dbReference>
<dbReference type="Proteomes" id="UP000001364">
    <property type="component" value="Chromosome"/>
</dbReference>
<dbReference type="GO" id="GO:0005829">
    <property type="term" value="C:cytosol"/>
    <property type="evidence" value="ECO:0007669"/>
    <property type="project" value="TreeGrafter"/>
</dbReference>
<dbReference type="AlphaFoldDB" id="A0A0H3C7T5"/>
<dbReference type="InterPro" id="IPR012337">
    <property type="entry name" value="RNaseH-like_sf"/>
</dbReference>
<evidence type="ECO:0000313" key="3">
    <source>
        <dbReference type="Proteomes" id="UP000001364"/>
    </source>
</evidence>
<keyword evidence="2" id="KW-0548">Nucleotidyltransferase</keyword>
<dbReference type="InterPro" id="IPR013520">
    <property type="entry name" value="Ribonucl_H"/>
</dbReference>
<sequence>MAGACRRMKVIAIDFETASEQRASPCSIGLAWIEDGEVARVEHHYIRPPGNRFAAFNMAFHGIRPEHVADADEWPDVLERIRPELEGALVLAHNASFDISVIRRTCEHYDVPAPGFDYLCTVQVARSVWPELPSHKLNVVCGHLGVDFAHHDAAADAYACGRVALAATGLNALSDIRALPQRLGMTPGRLDPDSYRPSRIAAAPRRRWG</sequence>
<dbReference type="InterPro" id="IPR036397">
    <property type="entry name" value="RNaseH_sf"/>
</dbReference>
<dbReference type="Pfam" id="PF00929">
    <property type="entry name" value="RNase_T"/>
    <property type="match status" value="1"/>
</dbReference>
<keyword evidence="3" id="KW-1185">Reference proteome</keyword>
<dbReference type="KEGG" id="ccs:CCNA_01591"/>
<dbReference type="RefSeq" id="YP_002516964.1">
    <property type="nucleotide sequence ID" value="NC_011916.1"/>
</dbReference>
<protein>
    <submittedName>
        <fullName evidence="2">DNA polymerase III epsilon-like protein</fullName>
        <ecNumber evidence="2">2.7.7.7</ecNumber>
    </submittedName>
</protein>
<dbReference type="Gene3D" id="3.30.420.10">
    <property type="entry name" value="Ribonuclease H-like superfamily/Ribonuclease H"/>
    <property type="match status" value="1"/>
</dbReference>
<dbReference type="RefSeq" id="WP_012640258.1">
    <property type="nucleotide sequence ID" value="NC_011916.1"/>
</dbReference>
<dbReference type="HOGENOM" id="CLU_047806_14_1_5"/>
<dbReference type="EC" id="2.7.7.7" evidence="2"/>
<reference evidence="2 3" key="1">
    <citation type="journal article" date="2010" name="J. Bacteriol.">
        <title>The genetic basis of laboratory adaptation in Caulobacter crescentus.</title>
        <authorList>
            <person name="Marks M.E."/>
            <person name="Castro-Rojas C.M."/>
            <person name="Teiling C."/>
            <person name="Du L."/>
            <person name="Kapatral V."/>
            <person name="Walunas T.L."/>
            <person name="Crosson S."/>
        </authorList>
    </citation>
    <scope>NUCLEOTIDE SEQUENCE [LARGE SCALE GENOMIC DNA]</scope>
    <source>
        <strain evidence="3">NA1000 / CB15N</strain>
    </source>
</reference>
<dbReference type="PANTHER" id="PTHR30231">
    <property type="entry name" value="DNA POLYMERASE III SUBUNIT EPSILON"/>
    <property type="match status" value="1"/>
</dbReference>
<dbReference type="OrthoDB" id="9803913at2"/>
<dbReference type="GeneID" id="7331569"/>
<dbReference type="EMBL" id="CP001340">
    <property type="protein sequence ID" value="ACL95056.1"/>
    <property type="molecule type" value="Genomic_DNA"/>
</dbReference>
<evidence type="ECO:0000259" key="1">
    <source>
        <dbReference type="SMART" id="SM00479"/>
    </source>
</evidence>
<dbReference type="PATRIC" id="fig|565050.3.peg.1570"/>
<dbReference type="PhylomeDB" id="A0A0H3C7T5"/>
<organism evidence="2 3">
    <name type="scientific">Caulobacter vibrioides (strain NA1000 / CB15N)</name>
    <name type="common">Caulobacter crescentus</name>
    <dbReference type="NCBI Taxonomy" id="565050"/>
    <lineage>
        <taxon>Bacteria</taxon>
        <taxon>Pseudomonadati</taxon>
        <taxon>Pseudomonadota</taxon>
        <taxon>Alphaproteobacteria</taxon>
        <taxon>Caulobacterales</taxon>
        <taxon>Caulobacteraceae</taxon>
        <taxon>Caulobacter</taxon>
    </lineage>
</organism>
<accession>A0A0H3C7T5</accession>
<gene>
    <name evidence="2" type="ordered locus">CCNA_01591</name>
</gene>
<name>A0A0H3C7T5_CAUVN</name>